<sequence length="107" mass="12292">MTISADLLRGYTDTIIMQQLTDTDGYGYGISRTIAEKSEGMVQLKEATLYTAFRRMEENGYIRSYWGDEATGARRRYYSLTDPGRAKLAEEKDAWEETRRVMDTLLG</sequence>
<protein>
    <submittedName>
        <fullName evidence="1">Helix-turn-helix transcriptional regulator</fullName>
    </submittedName>
</protein>
<keyword evidence="2" id="KW-1185">Reference proteome</keyword>
<organism evidence="1 2">
    <name type="scientific">Aristaeella hokkaidonensis</name>
    <dbReference type="NCBI Taxonomy" id="3046382"/>
    <lineage>
        <taxon>Bacteria</taxon>
        <taxon>Bacillati</taxon>
        <taxon>Bacillota</taxon>
        <taxon>Clostridia</taxon>
        <taxon>Eubacteriales</taxon>
        <taxon>Aristaeellaceae</taxon>
        <taxon>Aristaeella</taxon>
    </lineage>
</organism>
<proteinExistence type="predicted"/>
<evidence type="ECO:0000313" key="2">
    <source>
        <dbReference type="Proteomes" id="UP000682782"/>
    </source>
</evidence>
<gene>
    <name evidence="1" type="ORF">JYE49_06745</name>
</gene>
<reference evidence="1" key="1">
    <citation type="submission" date="2021-01" db="EMBL/GenBank/DDBJ databases">
        <title>Complete genome sequence of Clostridiales bacterium R-7.</title>
        <authorList>
            <person name="Mahoney-Kurpe S.C."/>
            <person name="Palevich N."/>
            <person name="Koike S."/>
            <person name="Moon C.D."/>
            <person name="Attwood G.T."/>
        </authorList>
    </citation>
    <scope>NUCLEOTIDE SEQUENCE</scope>
    <source>
        <strain evidence="1">R-7</strain>
    </source>
</reference>
<accession>A0AC61MYW4</accession>
<name>A0AC61MYW4_9FIRM</name>
<dbReference type="EMBL" id="CP068393">
    <property type="protein sequence ID" value="QUC68382.1"/>
    <property type="molecule type" value="Genomic_DNA"/>
</dbReference>
<dbReference type="Proteomes" id="UP000682782">
    <property type="component" value="Chromosome"/>
</dbReference>
<evidence type="ECO:0000313" key="1">
    <source>
        <dbReference type="EMBL" id="QUC68382.1"/>
    </source>
</evidence>